<reference evidence="1" key="1">
    <citation type="submission" date="2021-06" db="EMBL/GenBank/DDBJ databases">
        <title>Emergence of genetically related NDM-1-producing Providencia rettgeri strains in Argentina.</title>
        <authorList>
            <person name="Pasteran F."/>
            <person name="Meo A."/>
            <person name="Gomez S."/>
            <person name="Derdoy L."/>
            <person name="Albronoz E."/>
            <person name="Faccone D."/>
            <person name="Guerriero L."/>
            <person name="Archuby D."/>
            <person name="Tarzia A."/>
            <person name="Lopez M."/>
            <person name="Corso A."/>
        </authorList>
    </citation>
    <scope>NUCLEOTIDE SEQUENCE</scope>
    <source>
        <strain evidence="1">PreM15628</strain>
    </source>
</reference>
<dbReference type="Proteomes" id="UP000682358">
    <property type="component" value="Chromosome"/>
</dbReference>
<evidence type="ECO:0000313" key="1">
    <source>
        <dbReference type="EMBL" id="QWQ22356.2"/>
    </source>
</evidence>
<evidence type="ECO:0000313" key="2">
    <source>
        <dbReference type="Proteomes" id="UP000682358"/>
    </source>
</evidence>
<accession>A0AAJ4NKT0</accession>
<dbReference type="EMBL" id="CP076405">
    <property type="protein sequence ID" value="QWQ22356.2"/>
    <property type="molecule type" value="Genomic_DNA"/>
</dbReference>
<name>A0AAJ4NKT0_PRORE</name>
<proteinExistence type="predicted"/>
<gene>
    <name evidence="1" type="ORF">KOF27_08625</name>
</gene>
<sequence length="104" mass="12092">MRFNLTQVNILEENTKVTGLHVTLIGDDNSTHTLKMDIKGLDTMNMSLRDIEKYAIKQLKHSFEHCSNGWDLLPSLGNNKFYCHINKIFYYSSGYWRVLYISSA</sequence>
<dbReference type="AlphaFoldDB" id="A0AAJ4NKT0"/>
<protein>
    <submittedName>
        <fullName evidence="1">Uncharacterized protein</fullName>
    </submittedName>
</protein>
<organism evidence="1 2">
    <name type="scientific">Providencia rettgeri</name>
    <dbReference type="NCBI Taxonomy" id="587"/>
    <lineage>
        <taxon>Bacteria</taxon>
        <taxon>Pseudomonadati</taxon>
        <taxon>Pseudomonadota</taxon>
        <taxon>Gammaproteobacteria</taxon>
        <taxon>Enterobacterales</taxon>
        <taxon>Morganellaceae</taxon>
        <taxon>Providencia</taxon>
    </lineage>
</organism>